<protein>
    <submittedName>
        <fullName evidence="5">Haloalkane dehalogenase</fullName>
    </submittedName>
</protein>
<evidence type="ECO:0000256" key="1">
    <source>
        <dbReference type="ARBA" id="ARBA00010088"/>
    </source>
</evidence>
<dbReference type="RefSeq" id="WP_128561323.1">
    <property type="nucleotide sequence ID" value="NZ_BPQH01000013.1"/>
</dbReference>
<evidence type="ECO:0000259" key="4">
    <source>
        <dbReference type="Pfam" id="PF06441"/>
    </source>
</evidence>
<keyword evidence="2" id="KW-0058">Aromatic hydrocarbons catabolism</keyword>
<evidence type="ECO:0000256" key="2">
    <source>
        <dbReference type="ARBA" id="ARBA00022797"/>
    </source>
</evidence>
<dbReference type="Pfam" id="PF06441">
    <property type="entry name" value="EHN"/>
    <property type="match status" value="1"/>
</dbReference>
<dbReference type="InterPro" id="IPR029058">
    <property type="entry name" value="AB_hydrolase_fold"/>
</dbReference>
<evidence type="ECO:0000313" key="5">
    <source>
        <dbReference type="EMBL" id="GJD51425.1"/>
    </source>
</evidence>
<keyword evidence="6" id="KW-1185">Reference proteome</keyword>
<dbReference type="InterPro" id="IPR000639">
    <property type="entry name" value="Epox_hydrolase-like"/>
</dbReference>
<dbReference type="PRINTS" id="PR00412">
    <property type="entry name" value="EPOXHYDRLASE"/>
</dbReference>
<dbReference type="SUPFAM" id="SSF53474">
    <property type="entry name" value="alpha/beta-Hydrolases"/>
    <property type="match status" value="1"/>
</dbReference>
<evidence type="ECO:0000256" key="3">
    <source>
        <dbReference type="ARBA" id="ARBA00022801"/>
    </source>
</evidence>
<feature type="domain" description="Epoxide hydrolase N-terminal" evidence="4">
    <location>
        <begin position="5"/>
        <end position="109"/>
    </location>
</feature>
<dbReference type="PANTHER" id="PTHR21661">
    <property type="entry name" value="EPOXIDE HYDROLASE 1-RELATED"/>
    <property type="match status" value="1"/>
</dbReference>
<organism evidence="5 6">
    <name type="scientific">Methylobacterium crusticola</name>
    <dbReference type="NCBI Taxonomy" id="1697972"/>
    <lineage>
        <taxon>Bacteria</taxon>
        <taxon>Pseudomonadati</taxon>
        <taxon>Pseudomonadota</taxon>
        <taxon>Alphaproteobacteria</taxon>
        <taxon>Hyphomicrobiales</taxon>
        <taxon>Methylobacteriaceae</taxon>
        <taxon>Methylobacterium</taxon>
    </lineage>
</organism>
<reference evidence="5" key="2">
    <citation type="submission" date="2021-08" db="EMBL/GenBank/DDBJ databases">
        <authorList>
            <person name="Tani A."/>
            <person name="Ola A."/>
            <person name="Ogura Y."/>
            <person name="Katsura K."/>
            <person name="Hayashi T."/>
        </authorList>
    </citation>
    <scope>NUCLEOTIDE SEQUENCE</scope>
    <source>
        <strain evidence="5">KCTC 52305</strain>
    </source>
</reference>
<gene>
    <name evidence="5" type="primary">dhmA_5</name>
    <name evidence="5" type="ORF">OPKNFCMD_4179</name>
</gene>
<proteinExistence type="inferred from homology"/>
<keyword evidence="3" id="KW-0378">Hydrolase</keyword>
<comment type="similarity">
    <text evidence="1">Belongs to the peptidase S33 family.</text>
</comment>
<dbReference type="PANTHER" id="PTHR21661:SF35">
    <property type="entry name" value="EPOXIDE HYDROLASE"/>
    <property type="match status" value="1"/>
</dbReference>
<dbReference type="PIRSF" id="PIRSF001112">
    <property type="entry name" value="Epoxide_hydrolase"/>
    <property type="match status" value="1"/>
</dbReference>
<dbReference type="Gene3D" id="3.40.50.1820">
    <property type="entry name" value="alpha/beta hydrolase"/>
    <property type="match status" value="1"/>
</dbReference>
<name>A0ABQ4R2Q3_9HYPH</name>
<dbReference type="InterPro" id="IPR016292">
    <property type="entry name" value="Epoxide_hydrolase"/>
</dbReference>
<evidence type="ECO:0000313" key="6">
    <source>
        <dbReference type="Proteomes" id="UP001055167"/>
    </source>
</evidence>
<dbReference type="Proteomes" id="UP001055167">
    <property type="component" value="Unassembled WGS sequence"/>
</dbReference>
<sequence length="380" mass="42131">MSDATPFTYHVPDAAIADLRERLGRTRLPDQAPEAPWTYGTDVGYLAGLLAYWRDGFDWRAEEAALNAFPQVMVEVDGLAIHCLHVPGVGPAPRPLLLCHGWPGSVFEFLDIIPRLTDPARFGGDPAQAFTVVAPSLPGYGLSFRPGQPRLGVEEIADTFAALMGRLGYGRFLAQGGDWGAFITTRLAYRHPERVAGLHLNMLPVRRDRTGIDPTPEEAAHYERVAAWLKEETGYQWIQGTRPQTLAFALTDSPAGLAAWLVEKFRAWSDCGGEIETAISRDRMLANIALYWFTGAIGASFHPYWARMHRPWPVPDGERVRVPMAYAAFPHEMVRPPRSMAATMFADVRRWTEMPRGGHFAALEQPALLADDIRAFAAAL</sequence>
<accession>A0ABQ4R2Q3</accession>
<dbReference type="InterPro" id="IPR010497">
    <property type="entry name" value="Epoxide_hydro_N"/>
</dbReference>
<comment type="caution">
    <text evidence="5">The sequence shown here is derived from an EMBL/GenBank/DDBJ whole genome shotgun (WGS) entry which is preliminary data.</text>
</comment>
<reference evidence="5" key="1">
    <citation type="journal article" date="2021" name="Front. Microbiol.">
        <title>Comprehensive Comparative Genomics and Phenotyping of Methylobacterium Species.</title>
        <authorList>
            <person name="Alessa O."/>
            <person name="Ogura Y."/>
            <person name="Fujitani Y."/>
            <person name="Takami H."/>
            <person name="Hayashi T."/>
            <person name="Sahin N."/>
            <person name="Tani A."/>
        </authorList>
    </citation>
    <scope>NUCLEOTIDE SEQUENCE</scope>
    <source>
        <strain evidence="5">KCTC 52305</strain>
    </source>
</reference>
<dbReference type="EMBL" id="BPQH01000013">
    <property type="protein sequence ID" value="GJD51425.1"/>
    <property type="molecule type" value="Genomic_DNA"/>
</dbReference>